<feature type="compositionally biased region" description="Polar residues" evidence="1">
    <location>
        <begin position="42"/>
        <end position="62"/>
    </location>
</feature>
<feature type="compositionally biased region" description="Low complexity" evidence="1">
    <location>
        <begin position="150"/>
        <end position="167"/>
    </location>
</feature>
<evidence type="ECO:0000313" key="4">
    <source>
        <dbReference type="Proteomes" id="UP000250043"/>
    </source>
</evidence>
<evidence type="ECO:0000313" key="3">
    <source>
        <dbReference type="EMBL" id="OCH87838.1"/>
    </source>
</evidence>
<gene>
    <name evidence="3" type="ORF">OBBRIDRAFT_795819</name>
</gene>
<organism evidence="3 4">
    <name type="scientific">Obba rivulosa</name>
    <dbReference type="NCBI Taxonomy" id="1052685"/>
    <lineage>
        <taxon>Eukaryota</taxon>
        <taxon>Fungi</taxon>
        <taxon>Dikarya</taxon>
        <taxon>Basidiomycota</taxon>
        <taxon>Agaricomycotina</taxon>
        <taxon>Agaricomycetes</taxon>
        <taxon>Polyporales</taxon>
        <taxon>Gelatoporiaceae</taxon>
        <taxon>Obba</taxon>
    </lineage>
</organism>
<dbReference type="AlphaFoldDB" id="A0A8E2DMC7"/>
<feature type="region of interest" description="Disordered" evidence="1">
    <location>
        <begin position="138"/>
        <end position="208"/>
    </location>
</feature>
<keyword evidence="2" id="KW-1133">Transmembrane helix</keyword>
<keyword evidence="2" id="KW-0472">Membrane</keyword>
<dbReference type="EMBL" id="KV722471">
    <property type="protein sequence ID" value="OCH87838.1"/>
    <property type="molecule type" value="Genomic_DNA"/>
</dbReference>
<sequence length="208" mass="20039">MSYSNGAPGLYDERLLAEAPAATAAEKQGGYNVDLLENPAVSQGGRSRSITPPNAPILTSTHGHADSSAKESGYIAPYSQSQSIPWWRTRKWLITWLVLGIVAVAAIVGGAVGGTVGHHNSNDSAKAAASATPSVANPTAVGGGAGGGAAPDTSVSSSAPTTSSASGGSFGGGAGGPAQPSSSAVSSSSSSAAPAGGPGSVAQPSQVL</sequence>
<evidence type="ECO:0000256" key="2">
    <source>
        <dbReference type="SAM" id="Phobius"/>
    </source>
</evidence>
<protein>
    <submittedName>
        <fullName evidence="3">Uncharacterized protein</fullName>
    </submittedName>
</protein>
<evidence type="ECO:0000256" key="1">
    <source>
        <dbReference type="SAM" id="MobiDB-lite"/>
    </source>
</evidence>
<proteinExistence type="predicted"/>
<dbReference type="Proteomes" id="UP000250043">
    <property type="component" value="Unassembled WGS sequence"/>
</dbReference>
<dbReference type="OrthoDB" id="3268868at2759"/>
<feature type="transmembrane region" description="Helical" evidence="2">
    <location>
        <begin position="92"/>
        <end position="112"/>
    </location>
</feature>
<feature type="region of interest" description="Disordered" evidence="1">
    <location>
        <begin position="42"/>
        <end position="69"/>
    </location>
</feature>
<feature type="compositionally biased region" description="Low complexity" evidence="1">
    <location>
        <begin position="177"/>
        <end position="208"/>
    </location>
</feature>
<name>A0A8E2DMC7_9APHY</name>
<reference evidence="3 4" key="1">
    <citation type="submission" date="2016-07" db="EMBL/GenBank/DDBJ databases">
        <title>Draft genome of the white-rot fungus Obba rivulosa 3A-2.</title>
        <authorList>
            <consortium name="DOE Joint Genome Institute"/>
            <person name="Miettinen O."/>
            <person name="Riley R."/>
            <person name="Acob R."/>
            <person name="Barry K."/>
            <person name="Cullen D."/>
            <person name="De Vries R."/>
            <person name="Hainaut M."/>
            <person name="Hatakka A."/>
            <person name="Henrissat B."/>
            <person name="Hilden K."/>
            <person name="Kuo R."/>
            <person name="Labutti K."/>
            <person name="Lipzen A."/>
            <person name="Makela M.R."/>
            <person name="Sandor L."/>
            <person name="Spatafora J.W."/>
            <person name="Grigoriev I.V."/>
            <person name="Hibbett D.S."/>
        </authorList>
    </citation>
    <scope>NUCLEOTIDE SEQUENCE [LARGE SCALE GENOMIC DNA]</scope>
    <source>
        <strain evidence="3 4">3A-2</strain>
    </source>
</reference>
<keyword evidence="2" id="KW-0812">Transmembrane</keyword>
<keyword evidence="4" id="KW-1185">Reference proteome</keyword>
<accession>A0A8E2DMC7</accession>